<comment type="similarity">
    <text evidence="2 5">Belongs to the pseudouridine synthase RluA family.</text>
</comment>
<dbReference type="Gene3D" id="3.30.2350.10">
    <property type="entry name" value="Pseudouridine synthase"/>
    <property type="match status" value="1"/>
</dbReference>
<dbReference type="InterPro" id="IPR006225">
    <property type="entry name" value="PsdUridine_synth_RluC/D"/>
</dbReference>
<keyword evidence="3 5" id="KW-0413">Isomerase</keyword>
<dbReference type="InterPro" id="IPR020103">
    <property type="entry name" value="PsdUridine_synth_cat_dom_sf"/>
</dbReference>
<gene>
    <name evidence="7" type="ORF">ACFPK8_03905</name>
</gene>
<dbReference type="PANTHER" id="PTHR21600:SF44">
    <property type="entry name" value="RIBOSOMAL LARGE SUBUNIT PSEUDOURIDINE SYNTHASE D"/>
    <property type="match status" value="1"/>
</dbReference>
<dbReference type="EC" id="5.4.99.-" evidence="5"/>
<protein>
    <recommendedName>
        <fullName evidence="5">Pseudouridine synthase</fullName>
        <ecNumber evidence="5">5.4.99.-</ecNumber>
    </recommendedName>
</protein>
<dbReference type="InterPro" id="IPR006145">
    <property type="entry name" value="PsdUridine_synth_RsuA/RluA"/>
</dbReference>
<dbReference type="InterPro" id="IPR036986">
    <property type="entry name" value="S4_RNA-bd_sf"/>
</dbReference>
<dbReference type="InterPro" id="IPR050188">
    <property type="entry name" value="RluA_PseudoU_synthase"/>
</dbReference>
<evidence type="ECO:0000313" key="7">
    <source>
        <dbReference type="EMBL" id="MFC5296643.1"/>
    </source>
</evidence>
<dbReference type="CDD" id="cd00165">
    <property type="entry name" value="S4"/>
    <property type="match status" value="1"/>
</dbReference>
<comment type="function">
    <text evidence="5">Responsible for synthesis of pseudouridine from uracil.</text>
</comment>
<dbReference type="SUPFAM" id="SSF55120">
    <property type="entry name" value="Pseudouridine synthase"/>
    <property type="match status" value="1"/>
</dbReference>
<dbReference type="CDD" id="cd02869">
    <property type="entry name" value="PseudoU_synth_RluA_like"/>
    <property type="match status" value="1"/>
</dbReference>
<evidence type="ECO:0000256" key="5">
    <source>
        <dbReference type="RuleBase" id="RU362028"/>
    </source>
</evidence>
<dbReference type="Proteomes" id="UP001595937">
    <property type="component" value="Unassembled WGS sequence"/>
</dbReference>
<sequence>MSSSRTLMVPDGLAGERVDVGISRMLGLSRTRAADLVMAGQVLVDGSVPARSTRLEPGSMVDVELPDERPAAQVRPQIADGMSLVHQDEDIVVVDKPVGVAAHPSAGWSGPTVLGHLAAAGVGIRTSGDPDRQGIVSRLDVGTSGLMVVARTERAYTTLKDAFRAREVGKIYHAVCQGTPDQAAGTIEAPIGRSPNHDYKFAVLQDGKHSVTHYETLEALHGATLLKVRLETGRTHQIRVHMAALKHPLVGDPQYGSDPGLAQKVGLIRQWLHAMELTFVHPATGRSVTYTSQYPQDLQDALDALRA</sequence>
<name>A0ABW0FCB7_9MICO</name>
<evidence type="ECO:0000313" key="8">
    <source>
        <dbReference type="Proteomes" id="UP001595937"/>
    </source>
</evidence>
<dbReference type="NCBIfam" id="TIGR00005">
    <property type="entry name" value="rluA_subfam"/>
    <property type="match status" value="1"/>
</dbReference>
<organism evidence="7 8">
    <name type="scientific">Brachybacterium tyrofermentans</name>
    <dbReference type="NCBI Taxonomy" id="47848"/>
    <lineage>
        <taxon>Bacteria</taxon>
        <taxon>Bacillati</taxon>
        <taxon>Actinomycetota</taxon>
        <taxon>Actinomycetes</taxon>
        <taxon>Micrococcales</taxon>
        <taxon>Dermabacteraceae</taxon>
        <taxon>Brachybacterium</taxon>
    </lineage>
</organism>
<comment type="catalytic activity">
    <reaction evidence="1 5">
        <text>a uridine in RNA = a pseudouridine in RNA</text>
        <dbReference type="Rhea" id="RHEA:48348"/>
        <dbReference type="Rhea" id="RHEA-COMP:12068"/>
        <dbReference type="Rhea" id="RHEA-COMP:12069"/>
        <dbReference type="ChEBI" id="CHEBI:65314"/>
        <dbReference type="ChEBI" id="CHEBI:65315"/>
    </reaction>
</comment>
<dbReference type="SMART" id="SM00363">
    <property type="entry name" value="S4"/>
    <property type="match status" value="1"/>
</dbReference>
<dbReference type="RefSeq" id="WP_343925542.1">
    <property type="nucleotide sequence ID" value="NZ_BAAAIR010000046.1"/>
</dbReference>
<feature type="domain" description="RNA-binding S4" evidence="6">
    <location>
        <begin position="16"/>
        <end position="75"/>
    </location>
</feature>
<proteinExistence type="inferred from homology"/>
<evidence type="ECO:0000256" key="2">
    <source>
        <dbReference type="ARBA" id="ARBA00010876"/>
    </source>
</evidence>
<dbReference type="GeneID" id="303298521"/>
<comment type="caution">
    <text evidence="7">The sequence shown here is derived from an EMBL/GenBank/DDBJ whole genome shotgun (WGS) entry which is preliminary data.</text>
</comment>
<dbReference type="PANTHER" id="PTHR21600">
    <property type="entry name" value="MITOCHONDRIAL RNA PSEUDOURIDINE SYNTHASE"/>
    <property type="match status" value="1"/>
</dbReference>
<evidence type="ECO:0000256" key="3">
    <source>
        <dbReference type="ARBA" id="ARBA00023235"/>
    </source>
</evidence>
<dbReference type="InterPro" id="IPR002942">
    <property type="entry name" value="S4_RNA-bd"/>
</dbReference>
<evidence type="ECO:0000256" key="1">
    <source>
        <dbReference type="ARBA" id="ARBA00000073"/>
    </source>
</evidence>
<evidence type="ECO:0000259" key="6">
    <source>
        <dbReference type="SMART" id="SM00363"/>
    </source>
</evidence>
<evidence type="ECO:0000256" key="4">
    <source>
        <dbReference type="PROSITE-ProRule" id="PRU00182"/>
    </source>
</evidence>
<dbReference type="EMBL" id="JBHSLN010000012">
    <property type="protein sequence ID" value="MFC5296643.1"/>
    <property type="molecule type" value="Genomic_DNA"/>
</dbReference>
<keyword evidence="8" id="KW-1185">Reference proteome</keyword>
<keyword evidence="4" id="KW-0694">RNA-binding</keyword>
<dbReference type="Gene3D" id="3.10.290.10">
    <property type="entry name" value="RNA-binding S4 domain"/>
    <property type="match status" value="1"/>
</dbReference>
<reference evidence="8" key="1">
    <citation type="journal article" date="2019" name="Int. J. Syst. Evol. Microbiol.">
        <title>The Global Catalogue of Microorganisms (GCM) 10K type strain sequencing project: providing services to taxonomists for standard genome sequencing and annotation.</title>
        <authorList>
            <consortium name="The Broad Institute Genomics Platform"/>
            <consortium name="The Broad Institute Genome Sequencing Center for Infectious Disease"/>
            <person name="Wu L."/>
            <person name="Ma J."/>
        </authorList>
    </citation>
    <scope>NUCLEOTIDE SEQUENCE [LARGE SCALE GENOMIC DNA]</scope>
    <source>
        <strain evidence="8">CGMCC 1.16455</strain>
    </source>
</reference>
<dbReference type="SUPFAM" id="SSF55174">
    <property type="entry name" value="Alpha-L RNA-binding motif"/>
    <property type="match status" value="1"/>
</dbReference>
<accession>A0ABW0FCB7</accession>
<dbReference type="PROSITE" id="PS50889">
    <property type="entry name" value="S4"/>
    <property type="match status" value="1"/>
</dbReference>
<dbReference type="Pfam" id="PF00849">
    <property type="entry name" value="PseudoU_synth_2"/>
    <property type="match status" value="1"/>
</dbReference>